<comment type="caution">
    <text evidence="1">The sequence shown here is derived from an EMBL/GenBank/DDBJ whole genome shotgun (WGS) entry which is preliminary data.</text>
</comment>
<dbReference type="EMBL" id="CM056815">
    <property type="protein sequence ID" value="KAJ8629693.1"/>
    <property type="molecule type" value="Genomic_DNA"/>
</dbReference>
<organism evidence="1 2">
    <name type="scientific">Persea americana</name>
    <name type="common">Avocado</name>
    <dbReference type="NCBI Taxonomy" id="3435"/>
    <lineage>
        <taxon>Eukaryota</taxon>
        <taxon>Viridiplantae</taxon>
        <taxon>Streptophyta</taxon>
        <taxon>Embryophyta</taxon>
        <taxon>Tracheophyta</taxon>
        <taxon>Spermatophyta</taxon>
        <taxon>Magnoliopsida</taxon>
        <taxon>Magnoliidae</taxon>
        <taxon>Laurales</taxon>
        <taxon>Lauraceae</taxon>
        <taxon>Persea</taxon>
    </lineage>
</organism>
<protein>
    <submittedName>
        <fullName evidence="1">Uncharacterized protein</fullName>
    </submittedName>
</protein>
<accession>A0ACC2L8S8</accession>
<name>A0ACC2L8S8_PERAE</name>
<dbReference type="Proteomes" id="UP001234297">
    <property type="component" value="Chromosome 7"/>
</dbReference>
<keyword evidence="2" id="KW-1185">Reference proteome</keyword>
<reference evidence="1 2" key="1">
    <citation type="journal article" date="2022" name="Hortic Res">
        <title>A haplotype resolved chromosomal level avocado genome allows analysis of novel avocado genes.</title>
        <authorList>
            <person name="Nath O."/>
            <person name="Fletcher S.J."/>
            <person name="Hayward A."/>
            <person name="Shaw L.M."/>
            <person name="Masouleh A.K."/>
            <person name="Furtado A."/>
            <person name="Henry R.J."/>
            <person name="Mitter N."/>
        </authorList>
    </citation>
    <scope>NUCLEOTIDE SEQUENCE [LARGE SCALE GENOMIC DNA]</scope>
    <source>
        <strain evidence="2">cv. Hass</strain>
    </source>
</reference>
<gene>
    <name evidence="1" type="ORF">MRB53_023016</name>
</gene>
<proteinExistence type="predicted"/>
<sequence>MATTNRMLFPKIAPNGDRVGLLQFANDLLLFLRPNDRTLTNHNQLLSMFEEQAGQHINRTKSQLMFSKNASSRTIRATKDALHIQREVTSFNYLGTSLALKCNHRNTWLNTICRVQNRIAGCRGSNLSPAGRKILIKSVTTAIPIYWLGHHLIPGKVLKQINGDGSRIDAFKDRWISGQIDGSPLPRHPNPPPLLVSNLIRLDLHAHPSWNREAPQMWLDEDTVANILNIPLAGRDTACWKNENGGTCQTRSLYKHFQQPTIGPHFPWNTLWSLPMPSKHKIFLWKCLLNRLPLRGRLQRFIPSINPLCVLCHQESKNTYHLFGSYRATSTLWSSFHRTTHTLPPQTPVDSWFWNQNTSRQLVVGCLWWYVWKARNNIIFHNQPWHPLSVLRQPPPPNAYKLNVDGSFNPLTQTSRIGGVICDYRGVLIQAFASSTVANSALEAELIALLRGVSMCLELSNCKDMCLQEEEIQSPEDHRRETTLEEVDLSHLARLVEGTNWVIDILFGTKYGNRSIWSWA</sequence>
<evidence type="ECO:0000313" key="2">
    <source>
        <dbReference type="Proteomes" id="UP001234297"/>
    </source>
</evidence>
<evidence type="ECO:0000313" key="1">
    <source>
        <dbReference type="EMBL" id="KAJ8629693.1"/>
    </source>
</evidence>